<dbReference type="Proteomes" id="UP000015103">
    <property type="component" value="Unassembled WGS sequence"/>
</dbReference>
<dbReference type="EMBL" id="ACPB03014355">
    <property type="status" value="NOT_ANNOTATED_CDS"/>
    <property type="molecule type" value="Genomic_DNA"/>
</dbReference>
<evidence type="ECO:0000313" key="1">
    <source>
        <dbReference type="EnsemblMetazoa" id="RPRC005047-PA"/>
    </source>
</evidence>
<name>T1HLX3_RHOPR</name>
<dbReference type="EnsemblMetazoa" id="RPRC005047-RA">
    <property type="protein sequence ID" value="RPRC005047-PA"/>
    <property type="gene ID" value="RPRC005047"/>
</dbReference>
<evidence type="ECO:0000313" key="2">
    <source>
        <dbReference type="Proteomes" id="UP000015103"/>
    </source>
</evidence>
<dbReference type="InParanoid" id="T1HLX3"/>
<sequence length="68" mass="7811">MQLPDDHPVYAKKYDCLIEEQAFASTRHLYAVTAAYKALKNVLAELPHVHQPALEYLENEALYFIAYA</sequence>
<dbReference type="AlphaFoldDB" id="T1HLX3"/>
<reference evidence="1" key="1">
    <citation type="submission" date="2015-05" db="UniProtKB">
        <authorList>
            <consortium name="EnsemblMetazoa"/>
        </authorList>
    </citation>
    <scope>IDENTIFICATION</scope>
</reference>
<dbReference type="VEuPathDB" id="VectorBase:RPRC005047"/>
<organism evidence="1 2">
    <name type="scientific">Rhodnius prolixus</name>
    <name type="common">Triatomid bug</name>
    <dbReference type="NCBI Taxonomy" id="13249"/>
    <lineage>
        <taxon>Eukaryota</taxon>
        <taxon>Metazoa</taxon>
        <taxon>Ecdysozoa</taxon>
        <taxon>Arthropoda</taxon>
        <taxon>Hexapoda</taxon>
        <taxon>Insecta</taxon>
        <taxon>Pterygota</taxon>
        <taxon>Neoptera</taxon>
        <taxon>Paraneoptera</taxon>
        <taxon>Hemiptera</taxon>
        <taxon>Heteroptera</taxon>
        <taxon>Panheteroptera</taxon>
        <taxon>Cimicomorpha</taxon>
        <taxon>Reduviidae</taxon>
        <taxon>Triatominae</taxon>
        <taxon>Rhodnius</taxon>
    </lineage>
</organism>
<accession>T1HLX3</accession>
<dbReference type="HOGENOM" id="CLU_2801389_0_0_1"/>
<keyword evidence="2" id="KW-1185">Reference proteome</keyword>
<protein>
    <submittedName>
        <fullName evidence="1">Uncharacterized protein</fullName>
    </submittedName>
</protein>
<proteinExistence type="predicted"/>